<protein>
    <recommendedName>
        <fullName evidence="5">DUF1835 domain-containing protein</fullName>
    </recommendedName>
</protein>
<feature type="domain" description="DUF3658" evidence="2">
    <location>
        <begin position="145"/>
        <end position="234"/>
    </location>
</feature>
<dbReference type="EMBL" id="BCMH01000003">
    <property type="protein sequence ID" value="GAX03106.1"/>
    <property type="molecule type" value="Genomic_DNA"/>
</dbReference>
<dbReference type="Pfam" id="PF08874">
    <property type="entry name" value="DUF1835"/>
    <property type="match status" value="1"/>
</dbReference>
<evidence type="ECO:0000259" key="2">
    <source>
        <dbReference type="Pfam" id="PF12395"/>
    </source>
</evidence>
<name>A0A1Z5IN26_9LACO</name>
<dbReference type="Proteomes" id="UP000198430">
    <property type="component" value="Unassembled WGS sequence"/>
</dbReference>
<evidence type="ECO:0000313" key="3">
    <source>
        <dbReference type="EMBL" id="GAX03106.1"/>
    </source>
</evidence>
<evidence type="ECO:0000259" key="1">
    <source>
        <dbReference type="Pfam" id="PF08874"/>
    </source>
</evidence>
<keyword evidence="4" id="KW-1185">Reference proteome</keyword>
<feature type="domain" description="DUF1835" evidence="1">
    <location>
        <begin position="2"/>
        <end position="113"/>
    </location>
</feature>
<proteinExistence type="predicted"/>
<dbReference type="InterPro" id="IPR014973">
    <property type="entry name" value="DUF1835"/>
</dbReference>
<dbReference type="AlphaFoldDB" id="A0A1Z5IN26"/>
<gene>
    <name evidence="3" type="ORF">IWT140_00704</name>
</gene>
<dbReference type="InterPro" id="IPR022123">
    <property type="entry name" value="DUF3658"/>
</dbReference>
<reference evidence="3 4" key="1">
    <citation type="submission" date="2015-11" db="EMBL/GenBank/DDBJ databases">
        <title>Draft genome sequences of new species of the genus Lactobacillus isolated from orchardgrass silage.</title>
        <authorList>
            <person name="Tohno M."/>
            <person name="Tanizawa Y."/>
            <person name="Arita M."/>
        </authorList>
    </citation>
    <scope>NUCLEOTIDE SEQUENCE [LARGE SCALE GENOMIC DNA]</scope>
    <source>
        <strain evidence="3 4">IWT140</strain>
    </source>
</reference>
<comment type="caution">
    <text evidence="3">The sequence shown here is derived from an EMBL/GenBank/DDBJ whole genome shotgun (WGS) entry which is preliminary data.</text>
</comment>
<evidence type="ECO:0008006" key="5">
    <source>
        <dbReference type="Google" id="ProtNLM"/>
    </source>
</evidence>
<accession>A0A1Z5IN26</accession>
<organism evidence="3 4">
    <name type="scientific">Secundilactobacillus pentosiphilus</name>
    <dbReference type="NCBI Taxonomy" id="1714682"/>
    <lineage>
        <taxon>Bacteria</taxon>
        <taxon>Bacillati</taxon>
        <taxon>Bacillota</taxon>
        <taxon>Bacilli</taxon>
        <taxon>Lactobacillales</taxon>
        <taxon>Lactobacillaceae</taxon>
        <taxon>Secundilactobacillus</taxon>
    </lineage>
</organism>
<dbReference type="Pfam" id="PF12395">
    <property type="entry name" value="DUF3658"/>
    <property type="match status" value="1"/>
</dbReference>
<sequence>MEVTFDESFAGMLKYEAKLPTIGLQLDAQFGDLYRFSSVKNSFWQLKASHNTDGQTADELRTSVMKQIEQLKSAIAAGEPLRVWWSETADDQVGFYWFCQSTQRVTNRVTQVRVPLMLPKAKKWSALYRVSHLGELDFADIQSVLQNEHPLSIDERQSYANGWQAVLEENAPVRVNLNGTVVGVGETFFDHFLSLEKLTSWSAIRVIGEAMGNYPVDVPDWWYRYRLDRLASNGN</sequence>
<evidence type="ECO:0000313" key="4">
    <source>
        <dbReference type="Proteomes" id="UP000198430"/>
    </source>
</evidence>
<dbReference type="RefSeq" id="WP_089088079.1">
    <property type="nucleotide sequence ID" value="NZ_BCMH01000003.1"/>
</dbReference>